<dbReference type="PROSITE" id="PS50176">
    <property type="entry name" value="ARM_REPEAT"/>
    <property type="match status" value="1"/>
</dbReference>
<evidence type="ECO:0000256" key="2">
    <source>
        <dbReference type="PROSITE-ProRule" id="PRU00259"/>
    </source>
</evidence>
<evidence type="ECO:0000313" key="4">
    <source>
        <dbReference type="Proteomes" id="UP000266841"/>
    </source>
</evidence>
<dbReference type="Proteomes" id="UP000266841">
    <property type="component" value="Unassembled WGS sequence"/>
</dbReference>
<dbReference type="PANTHER" id="PTHR22895">
    <property type="entry name" value="ARMADILLO REPEAT-CONTAINING PROTEIN 6"/>
    <property type="match status" value="1"/>
</dbReference>
<evidence type="ECO:0000256" key="1">
    <source>
        <dbReference type="ARBA" id="ARBA00022737"/>
    </source>
</evidence>
<dbReference type="PANTHER" id="PTHR22895:SF0">
    <property type="entry name" value="ARMADILLO REPEAT-CONTAINING PROTEIN 6"/>
    <property type="match status" value="1"/>
</dbReference>
<keyword evidence="4" id="KW-1185">Reference proteome</keyword>
<keyword evidence="1" id="KW-0677">Repeat</keyword>
<dbReference type="InterPro" id="IPR016024">
    <property type="entry name" value="ARM-type_fold"/>
</dbReference>
<reference evidence="3 4" key="1">
    <citation type="journal article" date="2012" name="Genome Biol.">
        <title>Genome and low-iron response of an oceanic diatom adapted to chronic iron limitation.</title>
        <authorList>
            <person name="Lommer M."/>
            <person name="Specht M."/>
            <person name="Roy A.S."/>
            <person name="Kraemer L."/>
            <person name="Andreson R."/>
            <person name="Gutowska M.A."/>
            <person name="Wolf J."/>
            <person name="Bergner S.V."/>
            <person name="Schilhabel M.B."/>
            <person name="Klostermeier U.C."/>
            <person name="Beiko R.G."/>
            <person name="Rosenstiel P."/>
            <person name="Hippler M."/>
            <person name="Laroche J."/>
        </authorList>
    </citation>
    <scope>NUCLEOTIDE SEQUENCE [LARGE SCALE GENOMIC DNA]</scope>
    <source>
        <strain evidence="3 4">CCMP1005</strain>
    </source>
</reference>
<organism evidence="3 4">
    <name type="scientific">Thalassiosira oceanica</name>
    <name type="common">Marine diatom</name>
    <dbReference type="NCBI Taxonomy" id="159749"/>
    <lineage>
        <taxon>Eukaryota</taxon>
        <taxon>Sar</taxon>
        <taxon>Stramenopiles</taxon>
        <taxon>Ochrophyta</taxon>
        <taxon>Bacillariophyta</taxon>
        <taxon>Coscinodiscophyceae</taxon>
        <taxon>Thalassiosirophycidae</taxon>
        <taxon>Thalassiosirales</taxon>
        <taxon>Thalassiosiraceae</taxon>
        <taxon>Thalassiosira</taxon>
    </lineage>
</organism>
<dbReference type="InterPro" id="IPR011989">
    <property type="entry name" value="ARM-like"/>
</dbReference>
<protein>
    <submittedName>
        <fullName evidence="3">Uncharacterized protein</fullName>
    </submittedName>
</protein>
<accession>K0STK5</accession>
<name>K0STK5_THAOC</name>
<dbReference type="InterPro" id="IPR000225">
    <property type="entry name" value="Armadillo"/>
</dbReference>
<dbReference type="AlphaFoldDB" id="K0STK5"/>
<gene>
    <name evidence="3" type="ORF">THAOC_10106</name>
</gene>
<dbReference type="Gene3D" id="1.25.10.10">
    <property type="entry name" value="Leucine-rich Repeat Variant"/>
    <property type="match status" value="1"/>
</dbReference>
<dbReference type="OrthoDB" id="48177at2759"/>
<feature type="repeat" description="ARM" evidence="2">
    <location>
        <begin position="109"/>
        <end position="146"/>
    </location>
</feature>
<dbReference type="EMBL" id="AGNL01010977">
    <property type="protein sequence ID" value="EJK68690.1"/>
    <property type="molecule type" value="Genomic_DNA"/>
</dbReference>
<sequence>TLGEIGQLGGISMIFDVMRCHPEIAIIQSNGMSTIQNLARFPDNRDRIIDYARGEGGEGDRQKINGVKIILEIMAVNIEDKTVQQSGCTTIANLAGGDNQQRTHVAEGGGILALMRAVEAHRGDESVLRAAYQALRILGFKPEEQS</sequence>
<feature type="non-terminal residue" evidence="3">
    <location>
        <position position="1"/>
    </location>
</feature>
<evidence type="ECO:0000313" key="3">
    <source>
        <dbReference type="EMBL" id="EJK68690.1"/>
    </source>
</evidence>
<proteinExistence type="predicted"/>
<comment type="caution">
    <text evidence="3">The sequence shown here is derived from an EMBL/GenBank/DDBJ whole genome shotgun (WGS) entry which is preliminary data.</text>
</comment>
<dbReference type="SUPFAM" id="SSF48371">
    <property type="entry name" value="ARM repeat"/>
    <property type="match status" value="1"/>
</dbReference>